<dbReference type="KEGG" id="bdr:105229759"/>
<keyword evidence="2" id="KW-0853">WD repeat</keyword>
<comment type="function">
    <text evidence="1">Negatively regulates the PAK1 kinase. PAK1 is a member of the PAK kinase family, which has been shown to play a positive role in the regulation of signaling pathways involving MAPK8 and RELA. PAK1 exists as an inactive homodimer, which is activated by binding of small GTPases such as CDC42 to an N-terminal regulatory domain. PAK1IP1 also binds to the N-terminus of PAK1, and inhibits the specific activation of PAK1 by CDC42. May be involved in ribosomal large subunit assembly.</text>
</comment>
<dbReference type="GeneID" id="105229759"/>
<dbReference type="OrthoDB" id="308449at2759"/>
<organism evidence="4">
    <name type="scientific">Bactrocera dorsalis</name>
    <name type="common">Oriental fruit fly</name>
    <name type="synonym">Dacus dorsalis</name>
    <dbReference type="NCBI Taxonomy" id="27457"/>
    <lineage>
        <taxon>Eukaryota</taxon>
        <taxon>Metazoa</taxon>
        <taxon>Ecdysozoa</taxon>
        <taxon>Arthropoda</taxon>
        <taxon>Hexapoda</taxon>
        <taxon>Insecta</taxon>
        <taxon>Pterygota</taxon>
        <taxon>Neoptera</taxon>
        <taxon>Endopterygota</taxon>
        <taxon>Diptera</taxon>
        <taxon>Brachycera</taxon>
        <taxon>Muscomorpha</taxon>
        <taxon>Tephritoidea</taxon>
        <taxon>Tephritidae</taxon>
        <taxon>Bactrocera</taxon>
        <taxon>Bactrocera</taxon>
    </lineage>
</organism>
<dbReference type="EMBL" id="GAKP01007889">
    <property type="protein sequence ID" value="JAC51063.1"/>
    <property type="molecule type" value="Transcribed_RNA"/>
</dbReference>
<dbReference type="InterPro" id="IPR001680">
    <property type="entry name" value="WD40_rpt"/>
</dbReference>
<dbReference type="Pfam" id="PF00400">
    <property type="entry name" value="WD40"/>
    <property type="match status" value="2"/>
</dbReference>
<feature type="compositionally biased region" description="Low complexity" evidence="3">
    <location>
        <begin position="389"/>
        <end position="400"/>
    </location>
</feature>
<dbReference type="RefSeq" id="XP_011208496.2">
    <property type="nucleotide sequence ID" value="XM_011210194.4"/>
</dbReference>
<gene>
    <name evidence="4" type="primary">PK1IP</name>
</gene>
<dbReference type="SUPFAM" id="SSF50978">
    <property type="entry name" value="WD40 repeat-like"/>
    <property type="match status" value="1"/>
</dbReference>
<evidence type="ECO:0000256" key="1">
    <source>
        <dbReference type="ARBA" id="ARBA00045213"/>
    </source>
</evidence>
<reference evidence="4" key="1">
    <citation type="journal article" date="2014" name="BMC Genomics">
        <title>Characterizing the developmental transcriptome of the oriental fruit fly, Bactrocera dorsalis (Diptera: Tephritidae) through comparative genomic analysis with Drosophila melanogaster utilizing modENCODE datasets.</title>
        <authorList>
            <person name="Geib S.M."/>
            <person name="Calla B."/>
            <person name="Hall B."/>
            <person name="Hou S."/>
            <person name="Manoukis N.C."/>
        </authorList>
    </citation>
    <scope>NUCLEOTIDE SEQUENCE</scope>
    <source>
        <strain evidence="4">Punador</strain>
    </source>
</reference>
<protein>
    <submittedName>
        <fullName evidence="4">p21-activated protein kinase-interacting protein 1-like protein</fullName>
    </submittedName>
</protein>
<dbReference type="InterPro" id="IPR051959">
    <property type="entry name" value="PAK1-Kinase_Regulator"/>
</dbReference>
<keyword evidence="4" id="KW-0418">Kinase</keyword>
<name>A0A034WBA1_BACDO</name>
<evidence type="ECO:0000256" key="2">
    <source>
        <dbReference type="PROSITE-ProRule" id="PRU00221"/>
    </source>
</evidence>
<dbReference type="AlphaFoldDB" id="A0A034WBA1"/>
<dbReference type="PANTHER" id="PTHR44675:SF1">
    <property type="entry name" value="P21-ACTIVATED PROTEIN KINASE-INTERACTING PROTEIN 1"/>
    <property type="match status" value="1"/>
</dbReference>
<dbReference type="SMART" id="SM00320">
    <property type="entry name" value="WD40"/>
    <property type="match status" value="4"/>
</dbReference>
<sequence length="414" mass="46059">MEVIIGTYEEFLLGYKLVINEKASFVQSFADKSHAGPLKCVAVHGNFVATGATDDRIFLYDMRSRKQTNIILSHEGTINALAFTPDSSHLLSGGDDGRMIATRQNTWATEGNWKAHKGLAVNQISCHPSGKLALSLGADRVLCTWNLVKGRVAYRTNLKSRSTLGTQPDCLTWSPTGDYFTLCGFRAAEIWSIKSADVLVSRKTKEKPICVCWVADELCLVGLESGKILWLEVTEEEGEENEKEHFTEAHDTRVKVMAFHKDTLITISSSGEMKAWQVNINQKNLKPMCTTNIGCRPTCLSILDLTQFGGAFVLKNNDTKEDKQQVNIVPKKAVKPPERGVVTIEYEEDAQDEPEQESSENDTDSSEASSSQVQEKTRKRKGNVDKKSQSQTKKNQSKQKGPPLSKNQKNNKNK</sequence>
<keyword evidence="4" id="KW-0808">Transferase</keyword>
<evidence type="ECO:0000313" key="4">
    <source>
        <dbReference type="EMBL" id="JAC51063.1"/>
    </source>
</evidence>
<dbReference type="InterPro" id="IPR015943">
    <property type="entry name" value="WD40/YVTN_repeat-like_dom_sf"/>
</dbReference>
<feature type="repeat" description="WD" evidence="2">
    <location>
        <begin position="71"/>
        <end position="99"/>
    </location>
</feature>
<accession>A0A034WBA1</accession>
<dbReference type="GO" id="GO:0016301">
    <property type="term" value="F:kinase activity"/>
    <property type="evidence" value="ECO:0007669"/>
    <property type="project" value="UniProtKB-KW"/>
</dbReference>
<dbReference type="PANTHER" id="PTHR44675">
    <property type="entry name" value="PAK1 INTERACTING PROTEIN 1"/>
    <property type="match status" value="1"/>
</dbReference>
<dbReference type="PROSITE" id="PS50082">
    <property type="entry name" value="WD_REPEATS_2"/>
    <property type="match status" value="1"/>
</dbReference>
<dbReference type="Gene3D" id="2.130.10.10">
    <property type="entry name" value="YVTN repeat-like/Quinoprotein amine dehydrogenase"/>
    <property type="match status" value="2"/>
</dbReference>
<evidence type="ECO:0000256" key="3">
    <source>
        <dbReference type="SAM" id="MobiDB-lite"/>
    </source>
</evidence>
<feature type="region of interest" description="Disordered" evidence="3">
    <location>
        <begin position="346"/>
        <end position="414"/>
    </location>
</feature>
<feature type="compositionally biased region" description="Acidic residues" evidence="3">
    <location>
        <begin position="346"/>
        <end position="365"/>
    </location>
</feature>
<proteinExistence type="predicted"/>
<dbReference type="InterPro" id="IPR036322">
    <property type="entry name" value="WD40_repeat_dom_sf"/>
</dbReference>